<proteinExistence type="inferred from homology"/>
<dbReference type="Pfam" id="PF00362">
    <property type="entry name" value="Integrin_beta"/>
    <property type="match status" value="1"/>
</dbReference>
<dbReference type="SUPFAM" id="SSF103575">
    <property type="entry name" value="Plexin repeat"/>
    <property type="match status" value="1"/>
</dbReference>
<keyword evidence="7" id="KW-1133">Transmembrane helix</keyword>
<dbReference type="SMART" id="SM00187">
    <property type="entry name" value="INB"/>
    <property type="match status" value="1"/>
</dbReference>
<evidence type="ECO:0000256" key="5">
    <source>
        <dbReference type="ARBA" id="ARBA00022729"/>
    </source>
</evidence>
<dbReference type="GO" id="GO:0007160">
    <property type="term" value="P:cell-matrix adhesion"/>
    <property type="evidence" value="ECO:0007669"/>
    <property type="project" value="TreeGrafter"/>
</dbReference>
<dbReference type="AlphaFoldDB" id="A0A2M4AMG0"/>
<evidence type="ECO:0000256" key="9">
    <source>
        <dbReference type="ARBA" id="ARBA00023136"/>
    </source>
</evidence>
<protein>
    <recommendedName>
        <fullName evidence="12">Integrin beta</fullName>
    </recommendedName>
</protein>
<feature type="signal peptide" evidence="14">
    <location>
        <begin position="1"/>
        <end position="19"/>
    </location>
</feature>
<evidence type="ECO:0000256" key="12">
    <source>
        <dbReference type="RuleBase" id="RU000633"/>
    </source>
</evidence>
<dbReference type="EMBL" id="GGFK01008640">
    <property type="protein sequence ID" value="MBW41961.1"/>
    <property type="molecule type" value="Transcribed_RNA"/>
</dbReference>
<dbReference type="GO" id="GO:0007229">
    <property type="term" value="P:integrin-mediated signaling pathway"/>
    <property type="evidence" value="ECO:0007669"/>
    <property type="project" value="UniProtKB-KW"/>
</dbReference>
<evidence type="ECO:0000256" key="14">
    <source>
        <dbReference type="SAM" id="SignalP"/>
    </source>
</evidence>
<keyword evidence="12" id="KW-0130">Cell adhesion</keyword>
<comment type="subcellular location">
    <subcellularLocation>
        <location evidence="12">Cell membrane</location>
        <topology evidence="12">Single-pass type I membrane protein</topology>
    </subcellularLocation>
    <subcellularLocation>
        <location evidence="1">Membrane</location>
        <topology evidence="1">Single-pass type I membrane protein</topology>
    </subcellularLocation>
</comment>
<dbReference type="Pfam" id="PF17205">
    <property type="entry name" value="PSI_integrin"/>
    <property type="match status" value="1"/>
</dbReference>
<dbReference type="Gene3D" id="3.40.50.410">
    <property type="entry name" value="von Willebrand factor, type A domain"/>
    <property type="match status" value="1"/>
</dbReference>
<dbReference type="InterPro" id="IPR002369">
    <property type="entry name" value="Integrin_bsu_VWA"/>
</dbReference>
<dbReference type="GO" id="GO:0005925">
    <property type="term" value="C:focal adhesion"/>
    <property type="evidence" value="ECO:0007669"/>
    <property type="project" value="TreeGrafter"/>
</dbReference>
<dbReference type="GO" id="GO:0008305">
    <property type="term" value="C:integrin complex"/>
    <property type="evidence" value="ECO:0007669"/>
    <property type="project" value="TreeGrafter"/>
</dbReference>
<dbReference type="InterPro" id="IPR015439">
    <property type="entry name" value="Integrin_b-2_sf"/>
</dbReference>
<evidence type="ECO:0000256" key="6">
    <source>
        <dbReference type="ARBA" id="ARBA00022737"/>
    </source>
</evidence>
<evidence type="ECO:0000313" key="16">
    <source>
        <dbReference type="EMBL" id="MBW41961.1"/>
    </source>
</evidence>
<feature type="domain" description="Integrin beta subunit VWA" evidence="15">
    <location>
        <begin position="36"/>
        <end position="285"/>
    </location>
</feature>
<evidence type="ECO:0000256" key="3">
    <source>
        <dbReference type="ARBA" id="ARBA00022536"/>
    </source>
</evidence>
<evidence type="ECO:0000256" key="7">
    <source>
        <dbReference type="ARBA" id="ARBA00022989"/>
    </source>
</evidence>
<keyword evidence="11" id="KW-0325">Glycoprotein</keyword>
<keyword evidence="10" id="KW-1015">Disulfide bond</keyword>
<sequence length="286" mass="31736">MRHLPWLFIVAVVQMAVLQEQIAGQSHVSKCPNMVTCSQCIQTKDCRWCKDPSFTKPRCYGTGITDYCPEEFTVDPNNSYQVINATALSKGSKAYGTSEAQESFYSQSHQQSSSSSSSSYQSSSSSSAGSIVQISPQRVALQLRLNEVFRMDVNYARAEDYPVDLYYLMDLSKSMEDDKNKLSLLGAEIARKMRGITSNFRLGFGSFVDKVLMPYVSTVPKNLLEPCSGCVAPYGYHNLMQLSSDANRFTVSVPILSSVFIEATNRNEPTAKQHTEANTGVTLQEK</sequence>
<keyword evidence="4 12" id="KW-0812">Transmembrane</keyword>
<dbReference type="Gene3D" id="6.20.50.10">
    <property type="match status" value="1"/>
</dbReference>
<keyword evidence="6" id="KW-0677">Repeat</keyword>
<dbReference type="GO" id="GO:0016477">
    <property type="term" value="P:cell migration"/>
    <property type="evidence" value="ECO:0007669"/>
    <property type="project" value="TreeGrafter"/>
</dbReference>
<feature type="compositionally biased region" description="Polar residues" evidence="13">
    <location>
        <begin position="276"/>
        <end position="286"/>
    </location>
</feature>
<dbReference type="PANTHER" id="PTHR10082:SF60">
    <property type="entry name" value="INTEGRIN BETA-PS"/>
    <property type="match status" value="1"/>
</dbReference>
<feature type="region of interest" description="Disordered" evidence="13">
    <location>
        <begin position="267"/>
        <end position="286"/>
    </location>
</feature>
<evidence type="ECO:0000256" key="1">
    <source>
        <dbReference type="ARBA" id="ARBA00004479"/>
    </source>
</evidence>
<dbReference type="GO" id="GO:0009986">
    <property type="term" value="C:cell surface"/>
    <property type="evidence" value="ECO:0007669"/>
    <property type="project" value="TreeGrafter"/>
</dbReference>
<dbReference type="PANTHER" id="PTHR10082">
    <property type="entry name" value="INTEGRIN BETA SUBUNIT"/>
    <property type="match status" value="1"/>
</dbReference>
<dbReference type="GO" id="GO:0098609">
    <property type="term" value="P:cell-cell adhesion"/>
    <property type="evidence" value="ECO:0007669"/>
    <property type="project" value="TreeGrafter"/>
</dbReference>
<evidence type="ECO:0000259" key="15">
    <source>
        <dbReference type="SMART" id="SM00187"/>
    </source>
</evidence>
<keyword evidence="9" id="KW-0472">Membrane</keyword>
<dbReference type="PRINTS" id="PR01186">
    <property type="entry name" value="INTEGRINB"/>
</dbReference>
<dbReference type="GO" id="GO:0033627">
    <property type="term" value="P:cell adhesion mediated by integrin"/>
    <property type="evidence" value="ECO:0007669"/>
    <property type="project" value="TreeGrafter"/>
</dbReference>
<organism evidence="16">
    <name type="scientific">Anopheles triannulatus</name>
    <dbReference type="NCBI Taxonomy" id="58253"/>
    <lineage>
        <taxon>Eukaryota</taxon>
        <taxon>Metazoa</taxon>
        <taxon>Ecdysozoa</taxon>
        <taxon>Arthropoda</taxon>
        <taxon>Hexapoda</taxon>
        <taxon>Insecta</taxon>
        <taxon>Pterygota</taxon>
        <taxon>Neoptera</taxon>
        <taxon>Endopterygota</taxon>
        <taxon>Diptera</taxon>
        <taxon>Nematocera</taxon>
        <taxon>Culicoidea</taxon>
        <taxon>Culicidae</taxon>
        <taxon>Anophelinae</taxon>
        <taxon>Anopheles</taxon>
    </lineage>
</organism>
<evidence type="ECO:0000256" key="8">
    <source>
        <dbReference type="ARBA" id="ARBA00023037"/>
    </source>
</evidence>
<feature type="chain" id="PRO_5014766351" description="Integrin beta" evidence="14">
    <location>
        <begin position="20"/>
        <end position="286"/>
    </location>
</feature>
<dbReference type="InterPro" id="IPR036465">
    <property type="entry name" value="vWFA_dom_sf"/>
</dbReference>
<dbReference type="InterPro" id="IPR015812">
    <property type="entry name" value="Integrin_bsu"/>
</dbReference>
<accession>A0A2M4AMG0</accession>
<name>A0A2M4AMG0_9DIPT</name>
<reference evidence="16" key="1">
    <citation type="submission" date="2018-01" db="EMBL/GenBank/DDBJ databases">
        <title>An insight into the sialome of Amazonian anophelines.</title>
        <authorList>
            <person name="Ribeiro J.M."/>
            <person name="Scarpassa V."/>
            <person name="Calvo E."/>
        </authorList>
    </citation>
    <scope>NUCLEOTIDE SEQUENCE</scope>
    <source>
        <tissue evidence="16">Salivary glands</tissue>
    </source>
</reference>
<evidence type="ECO:0000256" key="11">
    <source>
        <dbReference type="ARBA" id="ARBA00023180"/>
    </source>
</evidence>
<evidence type="ECO:0000256" key="10">
    <source>
        <dbReference type="ARBA" id="ARBA00023157"/>
    </source>
</evidence>
<evidence type="ECO:0000256" key="4">
    <source>
        <dbReference type="ARBA" id="ARBA00022692"/>
    </source>
</evidence>
<keyword evidence="5 14" id="KW-0732">Signal</keyword>
<dbReference type="GO" id="GO:0005178">
    <property type="term" value="F:integrin binding"/>
    <property type="evidence" value="ECO:0007669"/>
    <property type="project" value="TreeGrafter"/>
</dbReference>
<keyword evidence="8 12" id="KW-0401">Integrin</keyword>
<keyword evidence="3" id="KW-0245">EGF-like domain</keyword>
<dbReference type="InterPro" id="IPR033760">
    <property type="entry name" value="Integrin_beta_N"/>
</dbReference>
<comment type="similarity">
    <text evidence="2 12">Belongs to the integrin beta chain family.</text>
</comment>
<evidence type="ECO:0000256" key="2">
    <source>
        <dbReference type="ARBA" id="ARBA00007449"/>
    </source>
</evidence>
<dbReference type="SUPFAM" id="SSF53300">
    <property type="entry name" value="vWA-like"/>
    <property type="match status" value="1"/>
</dbReference>
<evidence type="ECO:0000256" key="13">
    <source>
        <dbReference type="SAM" id="MobiDB-lite"/>
    </source>
</evidence>